<keyword evidence="3" id="KW-1185">Reference proteome</keyword>
<feature type="domain" description="Aspartyl/asparaginy/proline hydroxylase" evidence="1">
    <location>
        <begin position="59"/>
        <end position="208"/>
    </location>
</feature>
<comment type="caution">
    <text evidence="2">The sequence shown here is derived from an EMBL/GenBank/DDBJ whole genome shotgun (WGS) entry which is preliminary data.</text>
</comment>
<dbReference type="RefSeq" id="WP_200622229.1">
    <property type="nucleotide sequence ID" value="NZ_CAJNAU010000128.1"/>
</dbReference>
<dbReference type="InterPro" id="IPR007803">
    <property type="entry name" value="Asp/Arg/Pro-Hydrxlase"/>
</dbReference>
<dbReference type="SUPFAM" id="SSF51197">
    <property type="entry name" value="Clavaminate synthase-like"/>
    <property type="match status" value="1"/>
</dbReference>
<dbReference type="InterPro" id="IPR027443">
    <property type="entry name" value="IPNS-like_sf"/>
</dbReference>
<name>A0ABM8T3V5_9BURK</name>
<evidence type="ECO:0000259" key="1">
    <source>
        <dbReference type="Pfam" id="PF05118"/>
    </source>
</evidence>
<evidence type="ECO:0000313" key="2">
    <source>
        <dbReference type="EMBL" id="CAE6853446.1"/>
    </source>
</evidence>
<proteinExistence type="predicted"/>
<reference evidence="2 3" key="1">
    <citation type="submission" date="2021-02" db="EMBL/GenBank/DDBJ databases">
        <authorList>
            <person name="Vanwijnsberghe S."/>
        </authorList>
    </citation>
    <scope>NUCLEOTIDE SEQUENCE [LARGE SCALE GENOMIC DNA]</scope>
    <source>
        <strain evidence="2 3">R-69658</strain>
    </source>
</reference>
<dbReference type="EMBL" id="CAJNAU010000128">
    <property type="protein sequence ID" value="CAE6853446.1"/>
    <property type="molecule type" value="Genomic_DNA"/>
</dbReference>
<dbReference type="Gene3D" id="2.60.120.330">
    <property type="entry name" value="B-lactam Antibiotic, Isopenicillin N Synthase, Chain"/>
    <property type="match status" value="1"/>
</dbReference>
<evidence type="ECO:0000313" key="3">
    <source>
        <dbReference type="Proteomes" id="UP000674425"/>
    </source>
</evidence>
<accession>A0ABM8T3V5</accession>
<protein>
    <recommendedName>
        <fullName evidence="1">Aspartyl/asparaginy/proline hydroxylase domain-containing protein</fullName>
    </recommendedName>
</protein>
<dbReference type="Pfam" id="PF05118">
    <property type="entry name" value="Asp_Arg_Hydrox"/>
    <property type="match status" value="1"/>
</dbReference>
<gene>
    <name evidence="2" type="ORF">R69658_07273</name>
</gene>
<dbReference type="Proteomes" id="UP000674425">
    <property type="component" value="Unassembled WGS sequence"/>
</dbReference>
<sequence length="219" mass="25314">MPYPPALLDFYNKNKNFKNTIRHSFNSSKADLECAYYQIRFDIHADIFLRECQEVDDLYFDHRTEDQTSGYGHCGWQSLTLHGIDKHKTKHFVHYGFKSFDEAGYHWTDACAKVPNLCRFLKSLPYIKFHRVRIMRLAPGGYIMPHTDGENRSFGPLNIAINNPDGCHFVFEDKGIVPFEPGVGMVLDVARKHAVLNQSNEARYHVIVHGEYSVGLQFL</sequence>
<organism evidence="2 3">
    <name type="scientific">Paraburkholderia aspalathi</name>
    <dbReference type="NCBI Taxonomy" id="1324617"/>
    <lineage>
        <taxon>Bacteria</taxon>
        <taxon>Pseudomonadati</taxon>
        <taxon>Pseudomonadota</taxon>
        <taxon>Betaproteobacteria</taxon>
        <taxon>Burkholderiales</taxon>
        <taxon>Burkholderiaceae</taxon>
        <taxon>Paraburkholderia</taxon>
    </lineage>
</organism>